<protein>
    <submittedName>
        <fullName evidence="2">Predicted amidohydrolase</fullName>
    </submittedName>
</protein>
<keyword evidence="3" id="KW-1185">Reference proteome</keyword>
<evidence type="ECO:0000259" key="1">
    <source>
        <dbReference type="PROSITE" id="PS50263"/>
    </source>
</evidence>
<evidence type="ECO:0000313" key="2">
    <source>
        <dbReference type="EMBL" id="CBL28311.1"/>
    </source>
</evidence>
<dbReference type="Proteomes" id="UP000008957">
    <property type="component" value="Chromosome"/>
</dbReference>
<accession>A0AB94IX31</accession>
<organism evidence="2 3">
    <name type="scientific">Fretibacterium fastidiosum</name>
    <dbReference type="NCBI Taxonomy" id="651822"/>
    <lineage>
        <taxon>Bacteria</taxon>
        <taxon>Thermotogati</taxon>
        <taxon>Synergistota</taxon>
        <taxon>Synergistia</taxon>
        <taxon>Synergistales</taxon>
        <taxon>Aminobacteriaceae</taxon>
        <taxon>Fretibacterium</taxon>
    </lineage>
</organism>
<dbReference type="InterPro" id="IPR036526">
    <property type="entry name" value="C-N_Hydrolase_sf"/>
</dbReference>
<dbReference type="CDD" id="cd07583">
    <property type="entry name" value="nitrilase_5"/>
    <property type="match status" value="1"/>
</dbReference>
<evidence type="ECO:0000313" key="3">
    <source>
        <dbReference type="Proteomes" id="UP000008957"/>
    </source>
</evidence>
<dbReference type="Gene3D" id="3.60.110.10">
    <property type="entry name" value="Carbon-nitrogen hydrolase"/>
    <property type="match status" value="1"/>
</dbReference>
<name>A0AB94IX31_9BACT</name>
<dbReference type="KEGG" id="sbr:SY1_11330"/>
<reference evidence="2 3" key="2">
    <citation type="submission" date="2010-03" db="EMBL/GenBank/DDBJ databases">
        <authorList>
            <person name="Pajon A."/>
        </authorList>
    </citation>
    <scope>NUCLEOTIDE SEQUENCE [LARGE SCALE GENOMIC DNA]</scope>
    <source>
        <strain evidence="2 3">SGP1</strain>
    </source>
</reference>
<dbReference type="PANTHER" id="PTHR23088">
    <property type="entry name" value="NITRILASE-RELATED"/>
    <property type="match status" value="1"/>
</dbReference>
<proteinExistence type="predicted"/>
<dbReference type="SUPFAM" id="SSF56317">
    <property type="entry name" value="Carbon-nitrogen hydrolase"/>
    <property type="match status" value="1"/>
</dbReference>
<dbReference type="InterPro" id="IPR003010">
    <property type="entry name" value="C-N_Hydrolase"/>
</dbReference>
<dbReference type="PROSITE" id="PS50263">
    <property type="entry name" value="CN_HYDROLASE"/>
    <property type="match status" value="1"/>
</dbReference>
<feature type="domain" description="CN hydrolase" evidence="1">
    <location>
        <begin position="3"/>
        <end position="241"/>
    </location>
</feature>
<dbReference type="PANTHER" id="PTHR23088:SF27">
    <property type="entry name" value="DEAMINATED GLUTATHIONE AMIDASE"/>
    <property type="match status" value="1"/>
</dbReference>
<dbReference type="Pfam" id="PF00795">
    <property type="entry name" value="CN_hydrolase"/>
    <property type="match status" value="1"/>
</dbReference>
<gene>
    <name evidence="2" type="ORF">SY1_11330</name>
</gene>
<dbReference type="AlphaFoldDB" id="A0AB94IX31"/>
<dbReference type="EMBL" id="FP929056">
    <property type="protein sequence ID" value="CBL28311.1"/>
    <property type="molecule type" value="Genomic_DNA"/>
</dbReference>
<reference evidence="3" key="1">
    <citation type="submission" date="2010-03" db="EMBL/GenBank/DDBJ databases">
        <title>The genome sequence of Synergistetes sp. SGP1.</title>
        <authorList>
            <consortium name="metaHIT consortium -- http://www.metahit.eu/"/>
            <person name="Pajon A."/>
            <person name="Turner K."/>
            <person name="Parkhill J."/>
            <person name="Wade W."/>
            <person name="Vartoukian S."/>
        </authorList>
    </citation>
    <scope>NUCLEOTIDE SEQUENCE [LARGE SCALE GENOMIC DNA]</scope>
    <source>
        <strain evidence="3">SGP1</strain>
    </source>
</reference>
<sequence>MKLRVGVLQFDVVLGDRTKNRATLQRWLKSALVPSDLTTVLVIPEIWDVGYALPRAKELADPEGKGAAEFLGALARQYGVWFAGGTVLASTPEGFANRGQVVNPRGELVEYYDKVHLIRLMEEDKYFVPGRKECLFDVDGIRAGCVTCYDIRFCEWVRTYALDGVQVLFVGAEWPMSRIDHWEALLRSRAIENQMYVVACNRCGESEDTLFGGRSMILGPKGEVLFQAGAGEEAGFVILDMDEVEKTRGFLTVFNDRVPGIYKVER</sequence>
<dbReference type="RefSeq" id="WP_015556458.1">
    <property type="nucleotide sequence ID" value="NC_021038.1"/>
</dbReference>